<dbReference type="EMBL" id="CALNXK010000169">
    <property type="protein sequence ID" value="CAH3172008.1"/>
    <property type="molecule type" value="Genomic_DNA"/>
</dbReference>
<evidence type="ECO:0000313" key="2">
    <source>
        <dbReference type="EMBL" id="CAH3172008.1"/>
    </source>
</evidence>
<sequence length="402" mass="46411">MSAASSNSSGDCTEKMEKNREEAEKEGLVSKRNLEDSQNEEHTSRAKRKKATKSGTDIQWKFWVLKNYSFQEGSLTPLKDILECAGREKEEFGFRTDLKLHTMGRILSDIWDGKVKRVRRGPRGDQKTHYMNMTLKQNQVWSVDDDLVLGFEEMAKDDYVLPKGWFKVVDNPKKISLIRPRTWEFEKRRILTEISMELCSEKGVKCVIKSHGNEVSLEDLKLQKICKDLPVTAQAKMIIELLENSGTCLGCRFEQEMMSMVPHRVGMFRSLTDPDASPQSGAFSSKCKLISPSAAHQSCTSCSYLKKLGEKRKERREKRPSIDKHCNKRYLTKEEIELQLREQQRIKKNKHRRELYQMSASESEDDENQDSESEDNNSSSPETCAEEWVIKNGSEKLTLCRM</sequence>
<evidence type="ECO:0000256" key="1">
    <source>
        <dbReference type="SAM" id="MobiDB-lite"/>
    </source>
</evidence>
<name>A0ABN8QY91_9CNID</name>
<evidence type="ECO:0000313" key="3">
    <source>
        <dbReference type="Proteomes" id="UP001159405"/>
    </source>
</evidence>
<keyword evidence="3" id="KW-1185">Reference proteome</keyword>
<reference evidence="2 3" key="1">
    <citation type="submission" date="2022-05" db="EMBL/GenBank/DDBJ databases">
        <authorList>
            <consortium name="Genoscope - CEA"/>
            <person name="William W."/>
        </authorList>
    </citation>
    <scope>NUCLEOTIDE SEQUENCE [LARGE SCALE GENOMIC DNA]</scope>
</reference>
<feature type="compositionally biased region" description="Basic and acidic residues" evidence="1">
    <location>
        <begin position="12"/>
        <end position="44"/>
    </location>
</feature>
<protein>
    <submittedName>
        <fullName evidence="2">Uncharacterized protein</fullName>
    </submittedName>
</protein>
<proteinExistence type="predicted"/>
<comment type="caution">
    <text evidence="2">The sequence shown here is derived from an EMBL/GenBank/DDBJ whole genome shotgun (WGS) entry which is preliminary data.</text>
</comment>
<organism evidence="2 3">
    <name type="scientific">Porites lobata</name>
    <dbReference type="NCBI Taxonomy" id="104759"/>
    <lineage>
        <taxon>Eukaryota</taxon>
        <taxon>Metazoa</taxon>
        <taxon>Cnidaria</taxon>
        <taxon>Anthozoa</taxon>
        <taxon>Hexacorallia</taxon>
        <taxon>Scleractinia</taxon>
        <taxon>Fungiina</taxon>
        <taxon>Poritidae</taxon>
        <taxon>Porites</taxon>
    </lineage>
</organism>
<feature type="region of interest" description="Disordered" evidence="1">
    <location>
        <begin position="347"/>
        <end position="386"/>
    </location>
</feature>
<dbReference type="Proteomes" id="UP001159405">
    <property type="component" value="Unassembled WGS sequence"/>
</dbReference>
<feature type="compositionally biased region" description="Polar residues" evidence="1">
    <location>
        <begin position="1"/>
        <end position="11"/>
    </location>
</feature>
<accession>A0ABN8QY91</accession>
<feature type="region of interest" description="Disordered" evidence="1">
    <location>
        <begin position="1"/>
        <end position="52"/>
    </location>
</feature>
<gene>
    <name evidence="2" type="ORF">PLOB_00012375</name>
</gene>
<feature type="compositionally biased region" description="Acidic residues" evidence="1">
    <location>
        <begin position="362"/>
        <end position="375"/>
    </location>
</feature>